<evidence type="ECO:0000313" key="2">
    <source>
        <dbReference type="Proteomes" id="UP001144978"/>
    </source>
</evidence>
<organism evidence="1 2">
    <name type="scientific">Trametes sanguinea</name>
    <dbReference type="NCBI Taxonomy" id="158606"/>
    <lineage>
        <taxon>Eukaryota</taxon>
        <taxon>Fungi</taxon>
        <taxon>Dikarya</taxon>
        <taxon>Basidiomycota</taxon>
        <taxon>Agaricomycotina</taxon>
        <taxon>Agaricomycetes</taxon>
        <taxon>Polyporales</taxon>
        <taxon>Polyporaceae</taxon>
        <taxon>Trametes</taxon>
    </lineage>
</organism>
<keyword evidence="2" id="KW-1185">Reference proteome</keyword>
<sequence>MAVSLSAQRPKTSAQLPGGTGNCNGLRDPNTRLLRKLLAEPVSAAGTSRRGQCGVEGGPALRTYTSQTLVGYH</sequence>
<dbReference type="Proteomes" id="UP001144978">
    <property type="component" value="Unassembled WGS sequence"/>
</dbReference>
<gene>
    <name evidence="1" type="ORF">NUW54_g4383</name>
</gene>
<accession>A0ACC1PZR5</accession>
<dbReference type="EMBL" id="JANSHE010000997">
    <property type="protein sequence ID" value="KAJ3005335.1"/>
    <property type="molecule type" value="Genomic_DNA"/>
</dbReference>
<reference evidence="1" key="1">
    <citation type="submission" date="2022-08" db="EMBL/GenBank/DDBJ databases">
        <title>Genome Sequence of Pycnoporus sanguineus.</title>
        <authorList>
            <person name="Buettner E."/>
        </authorList>
    </citation>
    <scope>NUCLEOTIDE SEQUENCE</scope>
    <source>
        <strain evidence="1">CG-C14</strain>
    </source>
</reference>
<name>A0ACC1PZR5_9APHY</name>
<proteinExistence type="predicted"/>
<protein>
    <submittedName>
        <fullName evidence="1">Uncharacterized protein</fullName>
    </submittedName>
</protein>
<comment type="caution">
    <text evidence="1">The sequence shown here is derived from an EMBL/GenBank/DDBJ whole genome shotgun (WGS) entry which is preliminary data.</text>
</comment>
<evidence type="ECO:0000313" key="1">
    <source>
        <dbReference type="EMBL" id="KAJ3005335.1"/>
    </source>
</evidence>